<name>A0A316V1K0_9BASI</name>
<feature type="compositionally biased region" description="Low complexity" evidence="1">
    <location>
        <begin position="102"/>
        <end position="121"/>
    </location>
</feature>
<dbReference type="OrthoDB" id="3358698at2759"/>
<feature type="region of interest" description="Disordered" evidence="1">
    <location>
        <begin position="93"/>
        <end position="121"/>
    </location>
</feature>
<dbReference type="AlphaFoldDB" id="A0A316V1K0"/>
<keyword evidence="2" id="KW-0812">Transmembrane</keyword>
<evidence type="ECO:0000313" key="3">
    <source>
        <dbReference type="EMBL" id="PWN29295.1"/>
    </source>
</evidence>
<feature type="compositionally biased region" description="Polar residues" evidence="1">
    <location>
        <begin position="554"/>
        <end position="570"/>
    </location>
</feature>
<dbReference type="RefSeq" id="XP_025363907.1">
    <property type="nucleotide sequence ID" value="XM_025505376.1"/>
</dbReference>
<evidence type="ECO:0000313" key="4">
    <source>
        <dbReference type="Proteomes" id="UP000245884"/>
    </source>
</evidence>
<feature type="region of interest" description="Disordered" evidence="1">
    <location>
        <begin position="493"/>
        <end position="603"/>
    </location>
</feature>
<feature type="compositionally biased region" description="Acidic residues" evidence="1">
    <location>
        <begin position="209"/>
        <end position="224"/>
    </location>
</feature>
<gene>
    <name evidence="3" type="ORF">BDZ90DRAFT_230187</name>
</gene>
<sequence>MIDYSRVPPWLAHLAARVEQQGALAISQLKPHLDELVARTRQGRSDDLAKKLLIATIVGISLIIVLSLFFGPRSREHDSHRASLRAIEQRSLQAAGDDADDSSLYTSDDSSSSASQHSSNIIITSSDTTSNLSVRPVHVELLPSASSASSSNNGARNPWRSPPLRSSSPLGNHHQHIAANKRRRRKTQQRLSVHGLGILGDGNGSSTGADDDEEEEEEEDDEKDAVEAADAVASIQDESSGAADDQHAPQQDASHSSLMAKRSSLRSTSKPRRPRTKRKIGSVSTGNAEAPAPIPARNSSYHKAASVVEPDPVLIGRCAKDAPPSILRKEAQRFRALWARAHHASDFVDSRQERQQRLIKLTEPDWDPYAETHERARQRIEMRQLASKGLARVKSESALSEKANRRQEEPLGSWLAYAPIHSPSDDDEDATVASAGAPTLPKYEWETTFGQTFDPQLETTEALPDGLTKATNGHKGDDDFWFERFTSSTAAAGRDWDWRKRRARERAQADAAMAAAIENGTPMKNGHSANVHPNGHAALQSVDPSSAAAAAARNPQNGNASPSRQPSSPGQMIAAAFSRPSSSGGGTSPSPKMAPFRRGSSSS</sequence>
<protein>
    <submittedName>
        <fullName evidence="3">Uncharacterized protein</fullName>
    </submittedName>
</protein>
<feature type="compositionally biased region" description="Basic residues" evidence="1">
    <location>
        <begin position="269"/>
        <end position="280"/>
    </location>
</feature>
<keyword evidence="4" id="KW-1185">Reference proteome</keyword>
<evidence type="ECO:0000256" key="1">
    <source>
        <dbReference type="SAM" id="MobiDB-lite"/>
    </source>
</evidence>
<accession>A0A316V1K0</accession>
<dbReference type="Proteomes" id="UP000245884">
    <property type="component" value="Unassembled WGS sequence"/>
</dbReference>
<feature type="region of interest" description="Disordered" evidence="1">
    <location>
        <begin position="144"/>
        <end position="303"/>
    </location>
</feature>
<reference evidence="3 4" key="1">
    <citation type="journal article" date="2018" name="Mol. Biol. Evol.">
        <title>Broad Genomic Sampling Reveals a Smut Pathogenic Ancestry of the Fungal Clade Ustilaginomycotina.</title>
        <authorList>
            <person name="Kijpornyongpan T."/>
            <person name="Mondo S.J."/>
            <person name="Barry K."/>
            <person name="Sandor L."/>
            <person name="Lee J."/>
            <person name="Lipzen A."/>
            <person name="Pangilinan J."/>
            <person name="LaButti K."/>
            <person name="Hainaut M."/>
            <person name="Henrissat B."/>
            <person name="Grigoriev I.V."/>
            <person name="Spatafora J.W."/>
            <person name="Aime M.C."/>
        </authorList>
    </citation>
    <scope>NUCLEOTIDE SEQUENCE [LARGE SCALE GENOMIC DNA]</scope>
    <source>
        <strain evidence="3 4">MCA 5214</strain>
    </source>
</reference>
<evidence type="ECO:0000256" key="2">
    <source>
        <dbReference type="SAM" id="Phobius"/>
    </source>
</evidence>
<dbReference type="STRING" id="1569628.A0A316V1K0"/>
<feature type="compositionally biased region" description="Basic residues" evidence="1">
    <location>
        <begin position="173"/>
        <end position="188"/>
    </location>
</feature>
<dbReference type="GeneID" id="37027199"/>
<organism evidence="3 4">
    <name type="scientific">Jaminaea rosea</name>
    <dbReference type="NCBI Taxonomy" id="1569628"/>
    <lineage>
        <taxon>Eukaryota</taxon>
        <taxon>Fungi</taxon>
        <taxon>Dikarya</taxon>
        <taxon>Basidiomycota</taxon>
        <taxon>Ustilaginomycotina</taxon>
        <taxon>Exobasidiomycetes</taxon>
        <taxon>Microstromatales</taxon>
        <taxon>Microstromatales incertae sedis</taxon>
        <taxon>Jaminaea</taxon>
    </lineage>
</organism>
<keyword evidence="2" id="KW-0472">Membrane</keyword>
<feature type="transmembrane region" description="Helical" evidence="2">
    <location>
        <begin position="52"/>
        <end position="71"/>
    </location>
</feature>
<dbReference type="EMBL" id="KZ819663">
    <property type="protein sequence ID" value="PWN29295.1"/>
    <property type="molecule type" value="Genomic_DNA"/>
</dbReference>
<proteinExistence type="predicted"/>
<keyword evidence="2" id="KW-1133">Transmembrane helix</keyword>
<feature type="compositionally biased region" description="Low complexity" evidence="1">
    <location>
        <begin position="158"/>
        <end position="170"/>
    </location>
</feature>